<proteinExistence type="predicted"/>
<dbReference type="InterPro" id="IPR013815">
    <property type="entry name" value="ATP_grasp_subdomain_1"/>
</dbReference>
<evidence type="ECO:0000259" key="2">
    <source>
        <dbReference type="Pfam" id="PF00391"/>
    </source>
</evidence>
<evidence type="ECO:0000313" key="4">
    <source>
        <dbReference type="EMBL" id="MCT2594786.1"/>
    </source>
</evidence>
<reference evidence="4 5" key="1">
    <citation type="submission" date="2021-10" db="EMBL/GenBank/DDBJ databases">
        <title>Streptomyces gossypii sp. nov., isolated from soil collected from cotton field.</title>
        <authorList>
            <person name="Ge X."/>
            <person name="Chen X."/>
            <person name="Liu W."/>
        </authorList>
    </citation>
    <scope>NUCLEOTIDE SEQUENCE [LARGE SCALE GENOMIC DNA]</scope>
    <source>
        <strain evidence="4 5">N2-109</strain>
    </source>
</reference>
<name>A0ABT2K3P8_9ACTN</name>
<dbReference type="Gene3D" id="3.50.30.10">
    <property type="entry name" value="Phosphohistidine domain"/>
    <property type="match status" value="1"/>
</dbReference>
<dbReference type="InterPro" id="IPR051549">
    <property type="entry name" value="PEP_Utilizing_Enz"/>
</dbReference>
<dbReference type="NCBIfam" id="NF004877">
    <property type="entry name" value="PRK06241.1-2"/>
    <property type="match status" value="1"/>
</dbReference>
<dbReference type="EMBL" id="JAJAGO010000028">
    <property type="protein sequence ID" value="MCT2594786.1"/>
    <property type="molecule type" value="Genomic_DNA"/>
</dbReference>
<gene>
    <name evidence="4" type="primary">ppsA</name>
    <name evidence="4" type="ORF">LHJ74_33580</name>
</gene>
<dbReference type="PANTHER" id="PTHR43615:SF1">
    <property type="entry name" value="PPDK_N DOMAIN-CONTAINING PROTEIN"/>
    <property type="match status" value="1"/>
</dbReference>
<dbReference type="PANTHER" id="PTHR43615">
    <property type="entry name" value="PHOSPHOENOLPYRUVATE SYNTHASE-RELATED"/>
    <property type="match status" value="1"/>
</dbReference>
<dbReference type="Pfam" id="PF00391">
    <property type="entry name" value="PEP-utilizers"/>
    <property type="match status" value="1"/>
</dbReference>
<dbReference type="Gene3D" id="3.30.1490.20">
    <property type="entry name" value="ATP-grasp fold, A domain"/>
    <property type="match status" value="1"/>
</dbReference>
<protein>
    <submittedName>
        <fullName evidence="4">Phosphoenolpyruvate synthase</fullName>
        <ecNumber evidence="4">2.7.9.2</ecNumber>
    </submittedName>
</protein>
<feature type="domain" description="Pyruvate phosphate dikinase AMP/ATP-binding" evidence="3">
    <location>
        <begin position="17"/>
        <end position="314"/>
    </location>
</feature>
<evidence type="ECO:0000259" key="3">
    <source>
        <dbReference type="Pfam" id="PF01326"/>
    </source>
</evidence>
<dbReference type="NCBIfam" id="NF004879">
    <property type="entry name" value="PRK06241.1-4"/>
    <property type="match status" value="1"/>
</dbReference>
<dbReference type="InterPro" id="IPR008279">
    <property type="entry name" value="PEP-util_enz_mobile_dom"/>
</dbReference>
<dbReference type="SUPFAM" id="SSF52009">
    <property type="entry name" value="Phosphohistidine domain"/>
    <property type="match status" value="1"/>
</dbReference>
<keyword evidence="4" id="KW-0808">Transferase</keyword>
<dbReference type="SUPFAM" id="SSF56059">
    <property type="entry name" value="Glutathione synthetase ATP-binding domain-like"/>
    <property type="match status" value="1"/>
</dbReference>
<accession>A0ABT2K3P8</accession>
<feature type="region of interest" description="Disordered" evidence="1">
    <location>
        <begin position="247"/>
        <end position="266"/>
    </location>
</feature>
<organism evidence="4 5">
    <name type="scientific">Streptomyces gossypii</name>
    <dbReference type="NCBI Taxonomy" id="2883101"/>
    <lineage>
        <taxon>Bacteria</taxon>
        <taxon>Bacillati</taxon>
        <taxon>Actinomycetota</taxon>
        <taxon>Actinomycetes</taxon>
        <taxon>Kitasatosporales</taxon>
        <taxon>Streptomycetaceae</taxon>
        <taxon>Streptomyces</taxon>
    </lineage>
</organism>
<dbReference type="Proteomes" id="UP001156389">
    <property type="component" value="Unassembled WGS sequence"/>
</dbReference>
<feature type="domain" description="PEP-utilising enzyme mobile" evidence="2">
    <location>
        <begin position="788"/>
        <end position="858"/>
    </location>
</feature>
<comment type="caution">
    <text evidence="4">The sequence shown here is derived from an EMBL/GenBank/DDBJ whole genome shotgun (WGS) entry which is preliminary data.</text>
</comment>
<dbReference type="Gene3D" id="3.30.470.20">
    <property type="entry name" value="ATP-grasp fold, B domain"/>
    <property type="match status" value="1"/>
</dbReference>
<dbReference type="InterPro" id="IPR036637">
    <property type="entry name" value="Phosphohistidine_dom_sf"/>
</dbReference>
<evidence type="ECO:0000256" key="1">
    <source>
        <dbReference type="SAM" id="MobiDB-lite"/>
    </source>
</evidence>
<evidence type="ECO:0000313" key="5">
    <source>
        <dbReference type="Proteomes" id="UP001156389"/>
    </source>
</evidence>
<dbReference type="RefSeq" id="WP_260222163.1">
    <property type="nucleotide sequence ID" value="NZ_JAJAGO010000028.1"/>
</dbReference>
<dbReference type="EC" id="2.7.9.2" evidence="4"/>
<dbReference type="NCBIfam" id="NF041857">
    <property type="entry name" value="RIF_Ptrans_rph"/>
    <property type="match status" value="1"/>
</dbReference>
<dbReference type="Pfam" id="PF01326">
    <property type="entry name" value="PPDK_N"/>
    <property type="match status" value="1"/>
</dbReference>
<dbReference type="InterPro" id="IPR002192">
    <property type="entry name" value="PPDK_AMP/ATP-bd"/>
</dbReference>
<keyword evidence="5" id="KW-1185">Reference proteome</keyword>
<sequence length="866" mass="94236">MGSYVLGLREIDQTQVAVIGGKGAHLGELSRIEGIHVPTGFCVTTDAFRRIMEDAPSVDDQLARLSRLNPDDREAIRTRSAEIRRTLEGIAVPDDVAAAISSALARLGEGAAYAVRSSATAEDLPAASFAGQQDTYLNVVGPAAVLQHVSRCWASLFTERAVTYRLRNGFGHREVHMAVVVQQMVFPQAAGVLFTADPVTSNRKVTCVEAGLGLGEALVSGLVNPDVYQVSDGGIVAKAIATKQRALHASPGGGTQEQSVERAQQEQPALTDAQVVQLAQLGRRIEAHFGCPQDIEWCLADDGFQIVQSRPITTLFPIPEVGDRANRVYLSVGHQQMMTDAMKPLGLSLWQLTTPRPMAEAGGRLFVDVTQQLASPASRTGLLEAAGKSDPLIRDALQTILARGDFIPSLPDEGPGEPVPGGAPAPIATDPAIVTELIGRSQASIAALKHDIRTKSGSALFDFILADIQELKRLLFDPQSLQVIMAGMEATWWLNGRLLEWLGEKNAADTLAQSVPHNVTSQMGLSLLDVADVIRSHPDIVAFLRDAGDESFLDELAELDGGREAHDTIAAYLDTYGMRCAGEIDITRPRWRERPTTLLPTLLSHIKNLEPGAGQRRFEQGRQEARKKERELLERLRVLPDGERKAEETKRMIDRVRTFAGYREYPKYGMVSRYFVYKQALLDEAERLVHADVLREREDVFFLTFQEFHDAVRTHQVDDQLICGREDAFRSCQALTPPRVLTSDGEALTGAYRRDGLPTGALVGLAVSAGTVEGRARIILDMTEAALEPGDILVTAHTDPSWSPLFVAITGLVTEVGGLMTHGAVIAREYGLPAVVGVEHATRLIQDGQRIRLNGTDGYVEILPTT</sequence>
<dbReference type="GO" id="GO:0008986">
    <property type="term" value="F:pyruvate, water dikinase activity"/>
    <property type="evidence" value="ECO:0007669"/>
    <property type="project" value="UniProtKB-EC"/>
</dbReference>